<dbReference type="RefSeq" id="XP_017778831.1">
    <property type="nucleotide sequence ID" value="XM_017923342.1"/>
</dbReference>
<keyword evidence="1" id="KW-0175">Coiled coil</keyword>
<dbReference type="CDD" id="cd22284">
    <property type="entry name" value="HD_CCDC61_N"/>
    <property type="match status" value="1"/>
</dbReference>
<feature type="region of interest" description="Disordered" evidence="2">
    <location>
        <begin position="271"/>
        <end position="337"/>
    </location>
</feature>
<proteinExistence type="predicted"/>
<evidence type="ECO:0000313" key="4">
    <source>
        <dbReference type="RefSeq" id="XP_017778830.1"/>
    </source>
</evidence>
<protein>
    <submittedName>
        <fullName evidence="4 5">Coiled-coil domain-containing protein 61-like isoform X1</fullName>
    </submittedName>
</protein>
<dbReference type="GeneID" id="108564334"/>
<feature type="coiled-coil region" evidence="1">
    <location>
        <begin position="153"/>
        <end position="180"/>
    </location>
</feature>
<evidence type="ECO:0000313" key="5">
    <source>
        <dbReference type="RefSeq" id="XP_017778831.1"/>
    </source>
</evidence>
<feature type="coiled-coil region" evidence="1">
    <location>
        <begin position="340"/>
        <end position="367"/>
    </location>
</feature>
<dbReference type="Proteomes" id="UP000695000">
    <property type="component" value="Unplaced"/>
</dbReference>
<keyword evidence="3" id="KW-1185">Reference proteome</keyword>
<name>A0ABM1MW80_NICVS</name>
<evidence type="ECO:0000313" key="3">
    <source>
        <dbReference type="Proteomes" id="UP000695000"/>
    </source>
</evidence>
<organism evidence="3 4">
    <name type="scientific">Nicrophorus vespilloides</name>
    <name type="common">Boreal carrion beetle</name>
    <dbReference type="NCBI Taxonomy" id="110193"/>
    <lineage>
        <taxon>Eukaryota</taxon>
        <taxon>Metazoa</taxon>
        <taxon>Ecdysozoa</taxon>
        <taxon>Arthropoda</taxon>
        <taxon>Hexapoda</taxon>
        <taxon>Insecta</taxon>
        <taxon>Pterygota</taxon>
        <taxon>Neoptera</taxon>
        <taxon>Endopterygota</taxon>
        <taxon>Coleoptera</taxon>
        <taxon>Polyphaga</taxon>
        <taxon>Staphyliniformia</taxon>
        <taxon>Silphidae</taxon>
        <taxon>Nicrophorinae</taxon>
        <taxon>Nicrophorus</taxon>
    </lineage>
</organism>
<evidence type="ECO:0000256" key="2">
    <source>
        <dbReference type="SAM" id="MobiDB-lite"/>
    </source>
</evidence>
<dbReference type="RefSeq" id="XP_017778830.1">
    <property type="nucleotide sequence ID" value="XM_017923341.1"/>
</dbReference>
<feature type="compositionally biased region" description="Polar residues" evidence="2">
    <location>
        <begin position="290"/>
        <end position="310"/>
    </location>
</feature>
<accession>A0ABM1MW80</accession>
<evidence type="ECO:0000256" key="1">
    <source>
        <dbReference type="SAM" id="Coils"/>
    </source>
</evidence>
<reference evidence="4 5" key="1">
    <citation type="submission" date="2025-05" db="UniProtKB">
        <authorList>
            <consortium name="RefSeq"/>
        </authorList>
    </citation>
    <scope>IDENTIFICATION</scope>
    <source>
        <tissue evidence="4 5">Whole Larva</tissue>
    </source>
</reference>
<dbReference type="InterPro" id="IPR049733">
    <property type="entry name" value="CCDC61_N"/>
</dbReference>
<sequence length="375" mass="43835">MNVANCYLELSITDKQSGEEWQCSYDSAYIENLTRKTGNFKQFDIFTTMLKSGFLKTSECISLDLLTYEDLESLRIRRIKSHTSRTMLSKEKCNRRYLILIYNVEFDRILYPLPLEYCGPPDPSVLQATIRKLEMELTKIKTEKRPPSNESSLWILQKRIDELEMENSELKDEVRFFSRKGKGKNKVSMLQSAISHLEKSVMVERKSHHTLVEKLRREKVQLVREVEVLRNSERNLKLKLSQSNYKSPIRTKPPTNDLKFRRGDEFRNLYRNCSPTKTNTRRAKSEGCANRNTKSTVGKKSRDSSTSSCKFSDYDQRKSSMIRSRSTSLDSNSSRNGHASEILKLKVKNSEDEFRSLETRISTLQRMLRDNINIF</sequence>
<gene>
    <name evidence="4 5" type="primary">LOC108564334</name>
</gene>
<feature type="compositionally biased region" description="Low complexity" evidence="2">
    <location>
        <begin position="323"/>
        <end position="335"/>
    </location>
</feature>